<organism evidence="3 4">
    <name type="scientific">Bifidobacterium ruminantium</name>
    <dbReference type="NCBI Taxonomy" id="78346"/>
    <lineage>
        <taxon>Bacteria</taxon>
        <taxon>Bacillati</taxon>
        <taxon>Actinomycetota</taxon>
        <taxon>Actinomycetes</taxon>
        <taxon>Bifidobacteriales</taxon>
        <taxon>Bifidobacteriaceae</taxon>
        <taxon>Bifidobacterium</taxon>
    </lineage>
</organism>
<feature type="transmembrane region" description="Helical" evidence="2">
    <location>
        <begin position="325"/>
        <end position="351"/>
    </location>
</feature>
<feature type="region of interest" description="Disordered" evidence="1">
    <location>
        <begin position="416"/>
        <end position="462"/>
    </location>
</feature>
<dbReference type="PROSITE" id="PS51257">
    <property type="entry name" value="PROKAR_LIPOPROTEIN"/>
    <property type="match status" value="1"/>
</dbReference>
<reference evidence="3 4" key="1">
    <citation type="submission" date="2014-03" db="EMBL/GenBank/DDBJ databases">
        <title>Genomics of Bifidobacteria.</title>
        <authorList>
            <person name="Ventura M."/>
            <person name="Milani C."/>
            <person name="Lugli G.A."/>
        </authorList>
    </citation>
    <scope>NUCLEOTIDE SEQUENCE [LARGE SCALE GENOMIC DNA]</scope>
    <source>
        <strain evidence="3 4">LMG 21811</strain>
    </source>
</reference>
<keyword evidence="2" id="KW-0472">Membrane</keyword>
<evidence type="ECO:0000313" key="3">
    <source>
        <dbReference type="EMBL" id="KFI89811.1"/>
    </source>
</evidence>
<evidence type="ECO:0000256" key="2">
    <source>
        <dbReference type="SAM" id="Phobius"/>
    </source>
</evidence>
<dbReference type="eggNOG" id="ENOG5033EIZ">
    <property type="taxonomic scope" value="Bacteria"/>
</dbReference>
<feature type="transmembrane region" description="Helical" evidence="2">
    <location>
        <begin position="255"/>
        <end position="276"/>
    </location>
</feature>
<comment type="caution">
    <text evidence="3">The sequence shown here is derived from an EMBL/GenBank/DDBJ whole genome shotgun (WGS) entry which is preliminary data.</text>
</comment>
<sequence>MMTNLKYWLKGLAVAATSMIIYAVALGCYMALMLLVISMEEGGDNLSALSISLTEALILLSQGTGFKSGAITLTIIPLLLTLLLIALVRQVAGRFGTNWRGFVSGLVLWELMNVFFVRSVDVGLVDLMAMILLKDAIVFAIGYAIAAIPKSERTRDCMAWLTRHVSSPVRRTVVIGVVLGLLLVAVYLVVGLIAVSFWAVSNQSAVARLYELSGMQNGSRILTTISMLAWLPNLMIWAVSWAFGAGFSIGDLAEFTLWSGQGTGLPALPIFGLFPQTVETNWVRIALMCIPVAAAFVMGMVVMLFNKGFHIRIGGSEQDIDVRHVVMSFAYPIAAFSIASAVVSVTSSLLFSLSNGGLGTKHLAHVGVDVIASTRKVGQPTAVGLFSAWLLTLVAVSIFFAVRWMIRRIREQGRGDVVSASTKTSREETRASRTVSSKNNNKEDQGDNNESTDTKGSGVSLP</sequence>
<accession>A0A087D2R1</accession>
<feature type="transmembrane region" description="Helical" evidence="2">
    <location>
        <begin position="221"/>
        <end position="243"/>
    </location>
</feature>
<feature type="transmembrane region" description="Helical" evidence="2">
    <location>
        <begin position="69"/>
        <end position="87"/>
    </location>
</feature>
<name>A0A087D2R1_BIFRU</name>
<gene>
    <name evidence="3" type="ORF">BRUM_1028</name>
</gene>
<feature type="transmembrane region" description="Helical" evidence="2">
    <location>
        <begin position="129"/>
        <end position="148"/>
    </location>
</feature>
<proteinExistence type="predicted"/>
<feature type="transmembrane region" description="Helical" evidence="2">
    <location>
        <begin position="99"/>
        <end position="117"/>
    </location>
</feature>
<keyword evidence="4" id="KW-1185">Reference proteome</keyword>
<feature type="transmembrane region" description="Helical" evidence="2">
    <location>
        <begin position="173"/>
        <end position="201"/>
    </location>
</feature>
<protein>
    <recommendedName>
        <fullName evidence="5">Lipoprotein</fullName>
    </recommendedName>
</protein>
<feature type="transmembrane region" description="Helical" evidence="2">
    <location>
        <begin position="282"/>
        <end position="305"/>
    </location>
</feature>
<keyword evidence="2" id="KW-1133">Transmembrane helix</keyword>
<dbReference type="STRING" id="78346.BRUM_1028"/>
<dbReference type="Proteomes" id="UP000029078">
    <property type="component" value="Unassembled WGS sequence"/>
</dbReference>
<evidence type="ECO:0008006" key="5">
    <source>
        <dbReference type="Google" id="ProtNLM"/>
    </source>
</evidence>
<dbReference type="Pfam" id="PF19877">
    <property type="entry name" value="DUF6350"/>
    <property type="match status" value="1"/>
</dbReference>
<keyword evidence="2" id="KW-0812">Transmembrane</keyword>
<dbReference type="RefSeq" id="WP_026645951.1">
    <property type="nucleotide sequence ID" value="NZ_JGZL01000007.1"/>
</dbReference>
<dbReference type="InterPro" id="IPR045931">
    <property type="entry name" value="DUF6350"/>
</dbReference>
<evidence type="ECO:0000256" key="1">
    <source>
        <dbReference type="SAM" id="MobiDB-lite"/>
    </source>
</evidence>
<dbReference type="EMBL" id="JGZL01000007">
    <property type="protein sequence ID" value="KFI89811.1"/>
    <property type="molecule type" value="Genomic_DNA"/>
</dbReference>
<feature type="transmembrane region" description="Helical" evidence="2">
    <location>
        <begin position="386"/>
        <end position="406"/>
    </location>
</feature>
<evidence type="ECO:0000313" key="4">
    <source>
        <dbReference type="Proteomes" id="UP000029078"/>
    </source>
</evidence>
<feature type="compositionally biased region" description="Polar residues" evidence="1">
    <location>
        <begin position="448"/>
        <end position="462"/>
    </location>
</feature>
<feature type="transmembrane region" description="Helical" evidence="2">
    <location>
        <begin position="12"/>
        <end position="37"/>
    </location>
</feature>
<dbReference type="AlphaFoldDB" id="A0A087D2R1"/>